<dbReference type="Gene3D" id="1.10.10.10">
    <property type="entry name" value="Winged helix-like DNA-binding domain superfamily/Winged helix DNA-binding domain"/>
    <property type="match status" value="1"/>
</dbReference>
<gene>
    <name evidence="10" type="ORF">GCM10022267_35720</name>
</gene>
<keyword evidence="4" id="KW-0238">DNA-binding</keyword>
<organism evidence="10 11">
    <name type="scientific">Lentzea roselyniae</name>
    <dbReference type="NCBI Taxonomy" id="531940"/>
    <lineage>
        <taxon>Bacteria</taxon>
        <taxon>Bacillati</taxon>
        <taxon>Actinomycetota</taxon>
        <taxon>Actinomycetes</taxon>
        <taxon>Pseudonocardiales</taxon>
        <taxon>Pseudonocardiaceae</taxon>
        <taxon>Lentzea</taxon>
    </lineage>
</organism>
<dbReference type="InterPro" id="IPR039425">
    <property type="entry name" value="RNA_pol_sigma-70-like"/>
</dbReference>
<evidence type="ECO:0000259" key="9">
    <source>
        <dbReference type="Pfam" id="PF13490"/>
    </source>
</evidence>
<dbReference type="SUPFAM" id="SSF88659">
    <property type="entry name" value="Sigma3 and sigma4 domains of RNA polymerase sigma factors"/>
    <property type="match status" value="1"/>
</dbReference>
<proteinExistence type="inferred from homology"/>
<evidence type="ECO:0000259" key="7">
    <source>
        <dbReference type="Pfam" id="PF04542"/>
    </source>
</evidence>
<feature type="domain" description="RNA polymerase sigma factor 70 region 4 type 2" evidence="8">
    <location>
        <begin position="136"/>
        <end position="186"/>
    </location>
</feature>
<comment type="caution">
    <text evidence="10">The sequence shown here is derived from an EMBL/GenBank/DDBJ whole genome shotgun (WGS) entry which is preliminary data.</text>
</comment>
<feature type="compositionally biased region" description="Low complexity" evidence="6">
    <location>
        <begin position="342"/>
        <end position="356"/>
    </location>
</feature>
<protein>
    <submittedName>
        <fullName evidence="10">Sigma-70 family RNA polymerase sigma factor</fullName>
    </submittedName>
</protein>
<dbReference type="PANTHER" id="PTHR43133">
    <property type="entry name" value="RNA POLYMERASE ECF-TYPE SIGMA FACTO"/>
    <property type="match status" value="1"/>
</dbReference>
<dbReference type="Proteomes" id="UP001500711">
    <property type="component" value="Unassembled WGS sequence"/>
</dbReference>
<keyword evidence="3" id="KW-0731">Sigma factor</keyword>
<feature type="compositionally biased region" description="Low complexity" evidence="6">
    <location>
        <begin position="363"/>
        <end position="385"/>
    </location>
</feature>
<dbReference type="Gene3D" id="1.10.10.1320">
    <property type="entry name" value="Anti-sigma factor, zinc-finger domain"/>
    <property type="match status" value="1"/>
</dbReference>
<dbReference type="Gene3D" id="1.10.1740.10">
    <property type="match status" value="1"/>
</dbReference>
<dbReference type="InterPro" id="IPR013325">
    <property type="entry name" value="RNA_pol_sigma_r2"/>
</dbReference>
<keyword evidence="2" id="KW-0805">Transcription regulation</keyword>
<dbReference type="InterPro" id="IPR013324">
    <property type="entry name" value="RNA_pol_sigma_r3/r4-like"/>
</dbReference>
<dbReference type="InterPro" id="IPR014284">
    <property type="entry name" value="RNA_pol_sigma-70_dom"/>
</dbReference>
<feature type="domain" description="RNA polymerase sigma-70 region 2" evidence="7">
    <location>
        <begin position="37"/>
        <end position="104"/>
    </location>
</feature>
<keyword evidence="11" id="KW-1185">Reference proteome</keyword>
<feature type="domain" description="Putative zinc-finger" evidence="9">
    <location>
        <begin position="202"/>
        <end position="236"/>
    </location>
</feature>
<dbReference type="InterPro" id="IPR007627">
    <property type="entry name" value="RNA_pol_sigma70_r2"/>
</dbReference>
<accession>A0ABP7B2F0</accession>
<sequence length="636" mass="66291">MGNGLSAVQDVEEYSSTSDLELLEAVRSGAGQAYGVLFERHASAARRMALQLGGTGIDADDLVAEAFAQVLAKLREGKGPTEAFRAYLLVAVRNCAYMQLRRDRSVEFVGEYRESGQTGDDLPAAAVIRDEERSTVARAFQRLPERWQVVLWHTEVEGQPAAQVAPLLGLTPNAVSALAYRARERLRQEYLAVHLPLVGDGCREVVQLLAAWVRAKAPATDRACVEAHMARCGRCRDLADELAELNGSLRAVLLPVVLGGAAAVYAKALSVPVAHAASQFTPVTATTAAKGLTGKLGQLALAGTSMSAVIAGLVLIPPDGETNPAQPARAERVYETPVSEQPSNAPAASRSSAPPAVTRPMTAPAEQGAAAASPAARPEAVPAPATTSITQPAPPALPVEHRLTASFTEPAVGLAAGGAATAARLRVGNDGTVPISSWTLVLDPPTGLFVDAVRTRDGDAILTCEPRDGAMTCRSTAELAAGSTTILELHLRAAGNARDGSLAAVVASAAMSTSAVLDVRTTPAVDPRLTLTASVVEQHGVVQVVVVRVRYDGPEPVRVRLAHTASGLDLVWMSGPGCEGLPLPLFSASCEFSLRPGQTAEVALRIVTPGSPADSRSISVVATANDLRAETTVRPR</sequence>
<evidence type="ECO:0000259" key="8">
    <source>
        <dbReference type="Pfam" id="PF08281"/>
    </source>
</evidence>
<evidence type="ECO:0000256" key="6">
    <source>
        <dbReference type="SAM" id="MobiDB-lite"/>
    </source>
</evidence>
<dbReference type="InterPro" id="IPR027383">
    <property type="entry name" value="Znf_put"/>
</dbReference>
<feature type="region of interest" description="Disordered" evidence="6">
    <location>
        <begin position="321"/>
        <end position="395"/>
    </location>
</feature>
<dbReference type="PANTHER" id="PTHR43133:SF8">
    <property type="entry name" value="RNA POLYMERASE SIGMA FACTOR HI_1459-RELATED"/>
    <property type="match status" value="1"/>
</dbReference>
<dbReference type="RefSeq" id="WP_346131194.1">
    <property type="nucleotide sequence ID" value="NZ_BAABBE010000009.1"/>
</dbReference>
<dbReference type="SUPFAM" id="SSF88946">
    <property type="entry name" value="Sigma2 domain of RNA polymerase sigma factors"/>
    <property type="match status" value="1"/>
</dbReference>
<evidence type="ECO:0000256" key="4">
    <source>
        <dbReference type="ARBA" id="ARBA00023125"/>
    </source>
</evidence>
<evidence type="ECO:0000256" key="1">
    <source>
        <dbReference type="ARBA" id="ARBA00010641"/>
    </source>
</evidence>
<dbReference type="NCBIfam" id="TIGR02937">
    <property type="entry name" value="sigma70-ECF"/>
    <property type="match status" value="1"/>
</dbReference>
<dbReference type="InterPro" id="IPR036388">
    <property type="entry name" value="WH-like_DNA-bd_sf"/>
</dbReference>
<dbReference type="Pfam" id="PF04542">
    <property type="entry name" value="Sigma70_r2"/>
    <property type="match status" value="1"/>
</dbReference>
<dbReference type="Pfam" id="PF08281">
    <property type="entry name" value="Sigma70_r4_2"/>
    <property type="match status" value="1"/>
</dbReference>
<dbReference type="EMBL" id="BAABBE010000009">
    <property type="protein sequence ID" value="GAA3645914.1"/>
    <property type="molecule type" value="Genomic_DNA"/>
</dbReference>
<dbReference type="Pfam" id="PF13490">
    <property type="entry name" value="zf-HC2"/>
    <property type="match status" value="1"/>
</dbReference>
<comment type="similarity">
    <text evidence="1">Belongs to the sigma-70 factor family. ECF subfamily.</text>
</comment>
<name>A0ABP7B2F0_9PSEU</name>
<evidence type="ECO:0000256" key="5">
    <source>
        <dbReference type="ARBA" id="ARBA00023163"/>
    </source>
</evidence>
<evidence type="ECO:0000256" key="2">
    <source>
        <dbReference type="ARBA" id="ARBA00023015"/>
    </source>
</evidence>
<keyword evidence="5" id="KW-0804">Transcription</keyword>
<dbReference type="InterPro" id="IPR041916">
    <property type="entry name" value="Anti_sigma_zinc_sf"/>
</dbReference>
<dbReference type="InterPro" id="IPR013249">
    <property type="entry name" value="RNA_pol_sigma70_r4_t2"/>
</dbReference>
<evidence type="ECO:0000313" key="10">
    <source>
        <dbReference type="EMBL" id="GAA3645914.1"/>
    </source>
</evidence>
<evidence type="ECO:0000256" key="3">
    <source>
        <dbReference type="ARBA" id="ARBA00023082"/>
    </source>
</evidence>
<evidence type="ECO:0000313" key="11">
    <source>
        <dbReference type="Proteomes" id="UP001500711"/>
    </source>
</evidence>
<reference evidence="11" key="1">
    <citation type="journal article" date="2019" name="Int. J. Syst. Evol. Microbiol.">
        <title>The Global Catalogue of Microorganisms (GCM) 10K type strain sequencing project: providing services to taxonomists for standard genome sequencing and annotation.</title>
        <authorList>
            <consortium name="The Broad Institute Genomics Platform"/>
            <consortium name="The Broad Institute Genome Sequencing Center for Infectious Disease"/>
            <person name="Wu L."/>
            <person name="Ma J."/>
        </authorList>
    </citation>
    <scope>NUCLEOTIDE SEQUENCE [LARGE SCALE GENOMIC DNA]</scope>
    <source>
        <strain evidence="11">JCM 17494</strain>
    </source>
</reference>